<organism evidence="2 3">
    <name type="scientific">Streptomyces tirandamycinicus</name>
    <dbReference type="NCBI Taxonomy" id="2174846"/>
    <lineage>
        <taxon>Bacteria</taxon>
        <taxon>Bacillati</taxon>
        <taxon>Actinomycetota</taxon>
        <taxon>Actinomycetes</taxon>
        <taxon>Kitasatosporales</taxon>
        <taxon>Streptomycetaceae</taxon>
        <taxon>Streptomyces</taxon>
    </lineage>
</organism>
<keyword evidence="3" id="KW-1185">Reference proteome</keyword>
<evidence type="ECO:0000313" key="3">
    <source>
        <dbReference type="Proteomes" id="UP000244900"/>
    </source>
</evidence>
<sequence length="185" mass="21038">MAAPQQDAPDGRGSRQSRWTEPDLVAVTEQIKALSALTNREFAAELAAFIATDNDDRDQVVAYAIRSPELVRKARRLIPDIVREPEKYLPAVPGESNNAHRRRLAQVRARAEHEAEILFRVQAGMVARRGHLMPEPSPRSRARRRLADEYPERFLELVRAEEEADRARAAERTAERKRQRDAAGQ</sequence>
<dbReference type="EMBL" id="CP029188">
    <property type="protein sequence ID" value="AWI32677.1"/>
    <property type="molecule type" value="Genomic_DNA"/>
</dbReference>
<feature type="region of interest" description="Disordered" evidence="1">
    <location>
        <begin position="161"/>
        <end position="185"/>
    </location>
</feature>
<dbReference type="OrthoDB" id="4296330at2"/>
<dbReference type="Proteomes" id="UP000244900">
    <property type="component" value="Chromosome"/>
</dbReference>
<accession>A0A2S1T2D4</accession>
<evidence type="ECO:0000313" key="2">
    <source>
        <dbReference type="EMBL" id="AWI32677.1"/>
    </source>
</evidence>
<proteinExistence type="predicted"/>
<feature type="compositionally biased region" description="Basic and acidic residues" evidence="1">
    <location>
        <begin position="9"/>
        <end position="21"/>
    </location>
</feature>
<dbReference type="AlphaFoldDB" id="A0A2S1T2D4"/>
<protein>
    <submittedName>
        <fullName evidence="2">Uncharacterized protein</fullName>
    </submittedName>
</protein>
<gene>
    <name evidence="2" type="ORF">DDW44_30645</name>
</gene>
<name>A0A2S1T2D4_9ACTN</name>
<dbReference type="KEGG" id="stir:DDW44_30645"/>
<dbReference type="RefSeq" id="WP_108908545.1">
    <property type="nucleotide sequence ID" value="NZ_CP029188.1"/>
</dbReference>
<feature type="region of interest" description="Disordered" evidence="1">
    <location>
        <begin position="1"/>
        <end position="21"/>
    </location>
</feature>
<reference evidence="2 3" key="1">
    <citation type="submission" date="2018-05" db="EMBL/GenBank/DDBJ databases">
        <title>Complete genome sequence of sponge-derived Streptomyces sp. HNM0039.</title>
        <authorList>
            <person name="Huang X."/>
            <person name="Zhou S."/>
        </authorList>
    </citation>
    <scope>NUCLEOTIDE SEQUENCE [LARGE SCALE GENOMIC DNA]</scope>
    <source>
        <strain evidence="2 3">HNM0039</strain>
    </source>
</reference>
<evidence type="ECO:0000256" key="1">
    <source>
        <dbReference type="SAM" id="MobiDB-lite"/>
    </source>
</evidence>